<accession>A0AAN8Z1Q2</accession>
<dbReference type="Pfam" id="PF18891">
    <property type="entry name" value="FANCL_d3"/>
    <property type="match status" value="1"/>
</dbReference>
<dbReference type="PANTHER" id="PTHR13206">
    <property type="entry name" value="UBIQUITIN LIGASE PROTEIN PHF9 FANCONI ANEMIA GROUP L PROTEIN"/>
    <property type="match status" value="1"/>
</dbReference>
<dbReference type="CDD" id="cd23831">
    <property type="entry name" value="DRWD-N_FANCL"/>
    <property type="match status" value="1"/>
</dbReference>
<dbReference type="InterPro" id="IPR026848">
    <property type="entry name" value="Fancl"/>
</dbReference>
<sequence length="302" mass="34744">MSLFSLCRNCSLGQAVDLLKPLAAALSPCIEEIGWDHLVNLAEDLMVLSFRILDKMQRAHIIEIQLDRTYPECPPKISVDFPYTFGLKWSRKSRLKHVIYQYLEHLEKLEVFWSTMEDIDKYLWVVGPKQHSYATSHRQINIGNDCFIVLSINVDDPRSLPECRFFDSDSEVNSLRKTWARNRKRWSKDKTIPENLSILLEAKLPGPPNVQKMDVQLECGICYAQCLPIDDEFGAHSGSGTDYTCENANCSRAFHSLCLVDWLRSITTTRQYVQCLRSFWSFNVLFGNCPYCSEPLAVKSNS</sequence>
<dbReference type="PANTHER" id="PTHR13206:SF0">
    <property type="entry name" value="E3 UBIQUITIN-PROTEIN LIGASE FANCL"/>
    <property type="match status" value="1"/>
</dbReference>
<dbReference type="SMART" id="SM01197">
    <property type="entry name" value="FANCL_C"/>
    <property type="match status" value="1"/>
</dbReference>
<dbReference type="Proteomes" id="UP001370490">
    <property type="component" value="Unassembled WGS sequence"/>
</dbReference>
<keyword evidence="5" id="KW-1185">Reference proteome</keyword>
<protein>
    <submittedName>
        <fullName evidence="4">FANCL, UBC-like domain 3</fullName>
    </submittedName>
</protein>
<dbReference type="InterPro" id="IPR043898">
    <property type="entry name" value="FANCL_d2"/>
</dbReference>
<dbReference type="Pfam" id="PF18890">
    <property type="entry name" value="FANCL_d2"/>
    <property type="match status" value="1"/>
</dbReference>
<evidence type="ECO:0000259" key="3">
    <source>
        <dbReference type="Pfam" id="PF18891"/>
    </source>
</evidence>
<dbReference type="Gene3D" id="3.10.110.20">
    <property type="entry name" value="RWD domain-like"/>
    <property type="match status" value="1"/>
</dbReference>
<gene>
    <name evidence="4" type="ORF">RJ641_011493</name>
</gene>
<feature type="domain" description="FANCL C-terminal" evidence="1">
    <location>
        <begin position="216"/>
        <end position="300"/>
    </location>
</feature>
<evidence type="ECO:0000259" key="1">
    <source>
        <dbReference type="Pfam" id="PF11793"/>
    </source>
</evidence>
<dbReference type="GO" id="GO:0061630">
    <property type="term" value="F:ubiquitin protein ligase activity"/>
    <property type="evidence" value="ECO:0007669"/>
    <property type="project" value="TreeGrafter"/>
</dbReference>
<feature type="domain" description="FANCL UBC-like" evidence="3">
    <location>
        <begin position="112"/>
        <end position="206"/>
    </location>
</feature>
<dbReference type="AlphaFoldDB" id="A0AAN8Z1Q2"/>
<evidence type="ECO:0000313" key="4">
    <source>
        <dbReference type="EMBL" id="KAK6923189.1"/>
    </source>
</evidence>
<dbReference type="Gene3D" id="3.10.110.10">
    <property type="entry name" value="Ubiquitin Conjugating Enzyme"/>
    <property type="match status" value="1"/>
</dbReference>
<name>A0AAN8Z1Q2_9MAGN</name>
<dbReference type="InterPro" id="IPR044037">
    <property type="entry name" value="FANCL_d3"/>
</dbReference>
<dbReference type="InterPro" id="IPR026850">
    <property type="entry name" value="FANCL_C"/>
</dbReference>
<dbReference type="GO" id="GO:0036297">
    <property type="term" value="P:interstrand cross-link repair"/>
    <property type="evidence" value="ECO:0007669"/>
    <property type="project" value="InterPro"/>
</dbReference>
<dbReference type="EMBL" id="JBAMMX010000018">
    <property type="protein sequence ID" value="KAK6923189.1"/>
    <property type="molecule type" value="Genomic_DNA"/>
</dbReference>
<dbReference type="InterPro" id="IPR013083">
    <property type="entry name" value="Znf_RING/FYVE/PHD"/>
</dbReference>
<dbReference type="Gene3D" id="3.30.40.10">
    <property type="entry name" value="Zinc/RING finger domain, C3HC4 (zinc finger)"/>
    <property type="match status" value="1"/>
</dbReference>
<dbReference type="InterPro" id="IPR043003">
    <property type="entry name" value="FANCL_d3_sf"/>
</dbReference>
<dbReference type="GO" id="GO:0006513">
    <property type="term" value="P:protein monoubiquitination"/>
    <property type="evidence" value="ECO:0007669"/>
    <property type="project" value="TreeGrafter"/>
</dbReference>
<dbReference type="InterPro" id="IPR016135">
    <property type="entry name" value="UBQ-conjugating_enzyme/RWD"/>
</dbReference>
<dbReference type="GO" id="GO:0043240">
    <property type="term" value="C:Fanconi anaemia nuclear complex"/>
    <property type="evidence" value="ECO:0007669"/>
    <property type="project" value="InterPro"/>
</dbReference>
<comment type="caution">
    <text evidence="4">The sequence shown here is derived from an EMBL/GenBank/DDBJ whole genome shotgun (WGS) entry which is preliminary data.</text>
</comment>
<dbReference type="Pfam" id="PF11793">
    <property type="entry name" value="FANCL_C"/>
    <property type="match status" value="1"/>
</dbReference>
<organism evidence="4 5">
    <name type="scientific">Dillenia turbinata</name>
    <dbReference type="NCBI Taxonomy" id="194707"/>
    <lineage>
        <taxon>Eukaryota</taxon>
        <taxon>Viridiplantae</taxon>
        <taxon>Streptophyta</taxon>
        <taxon>Embryophyta</taxon>
        <taxon>Tracheophyta</taxon>
        <taxon>Spermatophyta</taxon>
        <taxon>Magnoliopsida</taxon>
        <taxon>eudicotyledons</taxon>
        <taxon>Gunneridae</taxon>
        <taxon>Pentapetalae</taxon>
        <taxon>Dilleniales</taxon>
        <taxon>Dilleniaceae</taxon>
        <taxon>Dillenia</taxon>
    </lineage>
</organism>
<evidence type="ECO:0000259" key="2">
    <source>
        <dbReference type="Pfam" id="PF18890"/>
    </source>
</evidence>
<feature type="domain" description="FANCL UBC-like" evidence="2">
    <location>
        <begin position="30"/>
        <end position="109"/>
    </location>
</feature>
<proteinExistence type="predicted"/>
<evidence type="ECO:0000313" key="5">
    <source>
        <dbReference type="Proteomes" id="UP001370490"/>
    </source>
</evidence>
<reference evidence="4 5" key="1">
    <citation type="submission" date="2023-12" db="EMBL/GenBank/DDBJ databases">
        <title>A high-quality genome assembly for Dillenia turbinata (Dilleniales).</title>
        <authorList>
            <person name="Chanderbali A."/>
        </authorList>
    </citation>
    <scope>NUCLEOTIDE SEQUENCE [LARGE SCALE GENOMIC DNA]</scope>
    <source>
        <strain evidence="4">LSX21</strain>
        <tissue evidence="4">Leaf</tissue>
    </source>
</reference>
<dbReference type="CDD" id="cd23832">
    <property type="entry name" value="DRWD-C_FANCL"/>
    <property type="match status" value="1"/>
</dbReference>